<feature type="transmembrane region" description="Helical" evidence="7">
    <location>
        <begin position="697"/>
        <end position="719"/>
    </location>
</feature>
<proteinExistence type="inferred from homology"/>
<dbReference type="GO" id="GO:0006897">
    <property type="term" value="P:endocytosis"/>
    <property type="evidence" value="ECO:0000318"/>
    <property type="project" value="GO_Central"/>
</dbReference>
<dbReference type="OMA" id="CEPYCEK"/>
<accession>A8XXJ4</accession>
<evidence type="ECO:0000256" key="1">
    <source>
        <dbReference type="ARBA" id="ARBA00004141"/>
    </source>
</evidence>
<dbReference type="InParanoid" id="A8XXJ4"/>
<keyword evidence="10" id="KW-1185">Reference proteome</keyword>
<dbReference type="PROSITE" id="PS50156">
    <property type="entry name" value="SSD"/>
    <property type="match status" value="1"/>
</dbReference>
<keyword evidence="5 7" id="KW-0472">Membrane</keyword>
<evidence type="ECO:0000259" key="8">
    <source>
        <dbReference type="PROSITE" id="PS50156"/>
    </source>
</evidence>
<dbReference type="SUPFAM" id="SSF82866">
    <property type="entry name" value="Multidrug efflux transporter AcrB transmembrane domain"/>
    <property type="match status" value="2"/>
</dbReference>
<evidence type="ECO:0000313" key="10">
    <source>
        <dbReference type="Proteomes" id="UP000008549"/>
    </source>
</evidence>
<comment type="subcellular location">
    <subcellularLocation>
        <location evidence="1">Membrane</location>
        <topology evidence="1">Multi-pass membrane protein</topology>
    </subcellularLocation>
</comment>
<dbReference type="PANTHER" id="PTHR10796">
    <property type="entry name" value="PATCHED-RELATED"/>
    <property type="match status" value="1"/>
</dbReference>
<feature type="transmembrane region" description="Helical" evidence="7">
    <location>
        <begin position="310"/>
        <end position="334"/>
    </location>
</feature>
<dbReference type="GO" id="GO:0005886">
    <property type="term" value="C:plasma membrane"/>
    <property type="evidence" value="ECO:0000318"/>
    <property type="project" value="GO_Central"/>
</dbReference>
<feature type="transmembrane region" description="Helical" evidence="7">
    <location>
        <begin position="671"/>
        <end position="690"/>
    </location>
</feature>
<dbReference type="GO" id="GO:0030659">
    <property type="term" value="C:cytoplasmic vesicle membrane"/>
    <property type="evidence" value="ECO:0000318"/>
    <property type="project" value="GO_Central"/>
</dbReference>
<dbReference type="STRING" id="6238.A8XXJ4"/>
<dbReference type="WormBase" id="CBG20322">
    <property type="protein sequence ID" value="CBP47269"/>
    <property type="gene ID" value="WBGene00039334"/>
    <property type="gene designation" value="Cbr-ptr-22"/>
</dbReference>
<reference evidence="9 10" key="1">
    <citation type="journal article" date="2003" name="PLoS Biol.">
        <title>The genome sequence of Caenorhabditis briggsae: a platform for comparative genomics.</title>
        <authorList>
            <person name="Stein L.D."/>
            <person name="Bao Z."/>
            <person name="Blasiar D."/>
            <person name="Blumenthal T."/>
            <person name="Brent M.R."/>
            <person name="Chen N."/>
            <person name="Chinwalla A."/>
            <person name="Clarke L."/>
            <person name="Clee C."/>
            <person name="Coghlan A."/>
            <person name="Coulson A."/>
            <person name="D'Eustachio P."/>
            <person name="Fitch D.H."/>
            <person name="Fulton L.A."/>
            <person name="Fulton R.E."/>
            <person name="Griffiths-Jones S."/>
            <person name="Harris T.W."/>
            <person name="Hillier L.W."/>
            <person name="Kamath R."/>
            <person name="Kuwabara P.E."/>
            <person name="Mardis E.R."/>
            <person name="Marra M.A."/>
            <person name="Miner T.L."/>
            <person name="Minx P."/>
            <person name="Mullikin J.C."/>
            <person name="Plumb R.W."/>
            <person name="Rogers J."/>
            <person name="Schein J.E."/>
            <person name="Sohrmann M."/>
            <person name="Spieth J."/>
            <person name="Stajich J.E."/>
            <person name="Wei C."/>
            <person name="Willey D."/>
            <person name="Wilson R.K."/>
            <person name="Durbin R."/>
            <person name="Waterston R.H."/>
        </authorList>
    </citation>
    <scope>NUCLEOTIDE SEQUENCE [LARGE SCALE GENOMIC DNA]</scope>
    <source>
        <strain evidence="9 10">AF16</strain>
    </source>
</reference>
<feature type="transmembrane region" description="Helical" evidence="7">
    <location>
        <begin position="775"/>
        <end position="796"/>
    </location>
</feature>
<organism evidence="9 10">
    <name type="scientific">Caenorhabditis briggsae</name>
    <dbReference type="NCBI Taxonomy" id="6238"/>
    <lineage>
        <taxon>Eukaryota</taxon>
        <taxon>Metazoa</taxon>
        <taxon>Ecdysozoa</taxon>
        <taxon>Nematoda</taxon>
        <taxon>Chromadorea</taxon>
        <taxon>Rhabditida</taxon>
        <taxon>Rhabditina</taxon>
        <taxon>Rhabditomorpha</taxon>
        <taxon>Rhabditoidea</taxon>
        <taxon>Rhabditidae</taxon>
        <taxon>Peloderinae</taxon>
        <taxon>Caenorhabditis</taxon>
    </lineage>
</organism>
<evidence type="ECO:0000313" key="9">
    <source>
        <dbReference type="EMBL" id="CAP37363.2"/>
    </source>
</evidence>
<protein>
    <submittedName>
        <fullName evidence="9">Protein CBR-PTR-22</fullName>
    </submittedName>
</protein>
<evidence type="ECO:0000256" key="4">
    <source>
        <dbReference type="ARBA" id="ARBA00022989"/>
    </source>
</evidence>
<dbReference type="HOGENOM" id="CLU_002359_2_1_1"/>
<evidence type="ECO:0000256" key="7">
    <source>
        <dbReference type="SAM" id="Phobius"/>
    </source>
</evidence>
<dbReference type="FunCoup" id="A8XXJ4">
    <property type="interactions" value="22"/>
</dbReference>
<keyword evidence="6" id="KW-0325">Glycoprotein</keyword>
<dbReference type="InterPro" id="IPR003392">
    <property type="entry name" value="PTHD_SSD"/>
</dbReference>
<dbReference type="GO" id="GO:0018996">
    <property type="term" value="P:molting cycle, collagen and cuticulin-based cuticle"/>
    <property type="evidence" value="ECO:0000318"/>
    <property type="project" value="GO_Central"/>
</dbReference>
<gene>
    <name evidence="11" type="primary">ptr-22</name>
    <name evidence="9" type="synonym">Cbr-ptr-22</name>
    <name evidence="11" type="ORF">CBG20322</name>
    <name evidence="9" type="ORF">CBG_20322</name>
</gene>
<dbReference type="PANTHER" id="PTHR10796:SF104">
    <property type="entry name" value="SSD DOMAIN-CONTAINING PROTEIN"/>
    <property type="match status" value="1"/>
</dbReference>
<keyword evidence="3 7" id="KW-0812">Transmembrane</keyword>
<sequence>MRLPTAKYEVHMRKFFYKFGFFIGTHPRKCIGFLLLITAVSCLGFLRFHQINNARVTFTAHDSPSHTEGAMFFDFLRQNGTLHMIEVLFQASDNGSLLRPAYRHQLLGISKEIVQNLTVTTNGKSQTYGDMCEPYCEKNDAFFAMMDIFETNSTDSFELTYPTTQILGHQMLLANNIYGVKTRAEDRQILSFTSVILRFYLTSPALQPMLDFEDEVVKLVYDSGKYHLIAGQVASDNLVAKEVRRLGTETAPWLSVALAILCAFLVVCSLRYRRSESKPLEACLGALIPVLSGLTTVGMVSATGLAFQSIIVSTLFLVIAIGIDDVFIILAAWHRSDKNFDIPERLALTVQDAGCSMTVTTITNLVSFGNGVLSTTPVLQTFAIYSSVASVVCYIYQLVIFPAIIAITAPKEYKKLGKMEEEKTWEFIGHLSVWSERMWHKLAAIIETNWMRILTISILLGYWYLSVYGIFTMETDLTIQKMADPNSRIVKFKRAGDQILKEMQSVAILVKNPGDLRNPRGLQNLQNLIKDFESAKFSYGKESTICWLDSYLDFLAFYDDSEEDFEESGNSTKIRKPANFTYTDLPNFLNAESHFKPMIRISEKDCEQNSPKCLNSFIFTTGFTTVVKYNEMYPVVQDWRRIAANYPQLEVYPYTERSNFVDQTVDMVDNIWNTVISEVICMGLTFLLFVPDLVSICSAVFALFSVNFGVFGFLSLWGVGMDPVSTASLLMSIGFSVDISAHISYHYYQVDQPTARQKLEHVFTHIGWPTLQGGLSTMIAMSPIVIAPSYLGLVFLKIRLLSWFAHLALSMDSSFCRSSCPSLMKLPEVAGNVFWPKFLEKSENFRRKSLKITDSTTSSTHNLPTTINIKDLGYYEKDEKF</sequence>
<name>A8XXJ4_CAEBR</name>
<feature type="transmembrane region" description="Helical" evidence="7">
    <location>
        <begin position="450"/>
        <end position="471"/>
    </location>
</feature>
<evidence type="ECO:0000256" key="6">
    <source>
        <dbReference type="ARBA" id="ARBA00023180"/>
    </source>
</evidence>
<evidence type="ECO:0000256" key="3">
    <source>
        <dbReference type="ARBA" id="ARBA00022692"/>
    </source>
</evidence>
<dbReference type="EMBL" id="HE601445">
    <property type="protein sequence ID" value="CAP37363.2"/>
    <property type="molecule type" value="Genomic_DNA"/>
</dbReference>
<dbReference type="eggNOG" id="KOG1934">
    <property type="taxonomic scope" value="Eukaryota"/>
</dbReference>
<feature type="domain" description="SSD" evidence="8">
    <location>
        <begin position="250"/>
        <end position="407"/>
    </location>
</feature>
<dbReference type="Proteomes" id="UP000008549">
    <property type="component" value="Unassembled WGS sequence"/>
</dbReference>
<dbReference type="Pfam" id="PF02460">
    <property type="entry name" value="Patched"/>
    <property type="match status" value="1"/>
</dbReference>
<evidence type="ECO:0000313" key="11">
    <source>
        <dbReference type="WormBase" id="CBG20322"/>
    </source>
</evidence>
<feature type="transmembrane region" description="Helical" evidence="7">
    <location>
        <begin position="251"/>
        <end position="270"/>
    </location>
</feature>
<evidence type="ECO:0000256" key="2">
    <source>
        <dbReference type="ARBA" id="ARBA00005585"/>
    </source>
</evidence>
<feature type="transmembrane region" description="Helical" evidence="7">
    <location>
        <begin position="282"/>
        <end position="304"/>
    </location>
</feature>
<comment type="similarity">
    <text evidence="2">Belongs to the patched family.</text>
</comment>
<dbReference type="InterPro" id="IPR000731">
    <property type="entry name" value="SSD"/>
</dbReference>
<dbReference type="AlphaFoldDB" id="A8XXJ4"/>
<feature type="transmembrane region" description="Helical" evidence="7">
    <location>
        <begin position="346"/>
        <end position="370"/>
    </location>
</feature>
<dbReference type="Gene3D" id="1.20.1640.10">
    <property type="entry name" value="Multidrug efflux transporter AcrB transmembrane domain"/>
    <property type="match status" value="2"/>
</dbReference>
<feature type="transmembrane region" description="Helical" evidence="7">
    <location>
        <begin position="382"/>
        <end position="409"/>
    </location>
</feature>
<keyword evidence="4 7" id="KW-1133">Transmembrane helix</keyword>
<reference evidence="9 10" key="2">
    <citation type="journal article" date="2011" name="PLoS Genet.">
        <title>Caenorhabditis briggsae recombinant inbred line genotypes reveal inter-strain incompatibility and the evolution of recombination.</title>
        <authorList>
            <person name="Ross J.A."/>
            <person name="Koboldt D.C."/>
            <person name="Staisch J.E."/>
            <person name="Chamberlin H.M."/>
            <person name="Gupta B.P."/>
            <person name="Miller R.D."/>
            <person name="Baird S.E."/>
            <person name="Haag E.S."/>
        </authorList>
    </citation>
    <scope>NUCLEOTIDE SEQUENCE [LARGE SCALE GENOMIC DNA]</scope>
    <source>
        <strain evidence="9 10">AF16</strain>
    </source>
</reference>
<evidence type="ECO:0000256" key="5">
    <source>
        <dbReference type="ARBA" id="ARBA00023136"/>
    </source>
</evidence>
<dbReference type="InterPro" id="IPR051697">
    <property type="entry name" value="Patched_domain-protein"/>
</dbReference>